<keyword evidence="2" id="KW-1185">Reference proteome</keyword>
<protein>
    <submittedName>
        <fullName evidence="1">Uncharacterized protein</fullName>
    </submittedName>
</protein>
<dbReference type="PROSITE" id="PS51257">
    <property type="entry name" value="PROKAR_LIPOPROTEIN"/>
    <property type="match status" value="1"/>
</dbReference>
<dbReference type="AlphaFoldDB" id="A0A937A962"/>
<name>A0A937A962_9BACT</name>
<proteinExistence type="predicted"/>
<sequence length="392" mass="43893">MKRFTYLIIGLLILAACKEEEFTPEDAFLQIYDDQNYNVSYQPTALGASDSNIFILSERRLDVSNFYGINLITTELSGEFKNEQQLEDQFVAPTKDLIKLGSTHYFFCMDRNTLRPHLASISASGDLNFTALNMSTSYPLAAGLNRNNELILLSYNQDSRESVMSLVSIDGQIQNQASYSIGAGNNVLEAITDHFTRRKDRLPFFCGQAPNSSYYFNGFYNFTMSLVFTDLGDDPTGVIQGQNTDAAMKYLLPIGGNNYAFIAYQFSDHFLSGSTELSANSVTSSVNYFNRKVPEIAPNAISKIVDYSFGTDEYAIIASETEGRQVILYFFDKNTGDLINTLFLGTLNPFTFADLEVFEDGGIAVLGTTFLADRFERVYLQKISRTQLTEII</sequence>
<dbReference type="RefSeq" id="WP_201918224.1">
    <property type="nucleotide sequence ID" value="NZ_JAERQG010000001.1"/>
</dbReference>
<reference evidence="1" key="1">
    <citation type="submission" date="2021-01" db="EMBL/GenBank/DDBJ databases">
        <title>Marivirga sp. nov., isolated from intertidal surface sediments.</title>
        <authorList>
            <person name="Zhang M."/>
        </authorList>
    </citation>
    <scope>NUCLEOTIDE SEQUENCE</scope>
    <source>
        <strain evidence="1">SM1354</strain>
    </source>
</reference>
<organism evidence="1 2">
    <name type="scientific">Marivirga atlantica</name>
    <dbReference type="NCBI Taxonomy" id="1548457"/>
    <lineage>
        <taxon>Bacteria</taxon>
        <taxon>Pseudomonadati</taxon>
        <taxon>Bacteroidota</taxon>
        <taxon>Cytophagia</taxon>
        <taxon>Cytophagales</taxon>
        <taxon>Marivirgaceae</taxon>
        <taxon>Marivirga</taxon>
    </lineage>
</organism>
<accession>A0A937A962</accession>
<evidence type="ECO:0000313" key="1">
    <source>
        <dbReference type="EMBL" id="MBL0764550.1"/>
    </source>
</evidence>
<gene>
    <name evidence="1" type="ORF">JKP34_04745</name>
</gene>
<dbReference type="EMBL" id="JAERQG010000001">
    <property type="protein sequence ID" value="MBL0764550.1"/>
    <property type="molecule type" value="Genomic_DNA"/>
</dbReference>
<evidence type="ECO:0000313" key="2">
    <source>
        <dbReference type="Proteomes" id="UP000642920"/>
    </source>
</evidence>
<dbReference type="Proteomes" id="UP000642920">
    <property type="component" value="Unassembled WGS sequence"/>
</dbReference>
<comment type="caution">
    <text evidence="1">The sequence shown here is derived from an EMBL/GenBank/DDBJ whole genome shotgun (WGS) entry which is preliminary data.</text>
</comment>